<dbReference type="InterPro" id="IPR020837">
    <property type="entry name" value="Fibrinogen_CS"/>
</dbReference>
<dbReference type="PANTHER" id="PTHR19143">
    <property type="entry name" value="FIBRINOGEN/TENASCIN/ANGIOPOEITIN"/>
    <property type="match status" value="1"/>
</dbReference>
<dbReference type="PROSITE" id="PS00514">
    <property type="entry name" value="FIBRINOGEN_C_1"/>
    <property type="match status" value="1"/>
</dbReference>
<protein>
    <submittedName>
        <fullName evidence="4">TNR protein</fullName>
    </submittedName>
</protein>
<dbReference type="InterPro" id="IPR036056">
    <property type="entry name" value="Fibrinogen-like_C"/>
</dbReference>
<gene>
    <name evidence="4" type="primary">TNR</name>
    <name evidence="4" type="ORF">BLAG_LOCUS15950</name>
</gene>
<keyword evidence="1" id="KW-1015">Disulfide bond</keyword>
<evidence type="ECO:0000256" key="2">
    <source>
        <dbReference type="SAM" id="MobiDB-lite"/>
    </source>
</evidence>
<evidence type="ECO:0000313" key="5">
    <source>
        <dbReference type="Proteomes" id="UP000838412"/>
    </source>
</evidence>
<dbReference type="CDD" id="cd00087">
    <property type="entry name" value="FReD"/>
    <property type="match status" value="1"/>
</dbReference>
<evidence type="ECO:0000259" key="3">
    <source>
        <dbReference type="SMART" id="SM00186"/>
    </source>
</evidence>
<accession>A0A8J9ZQQ3</accession>
<dbReference type="FunFam" id="3.90.215.10:FF:000001">
    <property type="entry name" value="Tenascin isoform 1"/>
    <property type="match status" value="1"/>
</dbReference>
<dbReference type="InterPro" id="IPR002181">
    <property type="entry name" value="Fibrinogen_a/b/g_C_dom"/>
</dbReference>
<dbReference type="SUPFAM" id="SSF56496">
    <property type="entry name" value="Fibrinogen C-terminal domain-like"/>
    <property type="match status" value="1"/>
</dbReference>
<reference evidence="4" key="1">
    <citation type="submission" date="2022-01" db="EMBL/GenBank/DDBJ databases">
        <authorList>
            <person name="Braso-Vives M."/>
        </authorList>
    </citation>
    <scope>NUCLEOTIDE SEQUENCE</scope>
</reference>
<dbReference type="Pfam" id="PF00147">
    <property type="entry name" value="Fibrinogen_C"/>
    <property type="match status" value="1"/>
</dbReference>
<name>A0A8J9ZQQ3_BRALA</name>
<proteinExistence type="predicted"/>
<dbReference type="OrthoDB" id="159395at2759"/>
<dbReference type="InterPro" id="IPR050373">
    <property type="entry name" value="Fibrinogen_C-term_domain"/>
</dbReference>
<dbReference type="PANTHER" id="PTHR19143:SF458">
    <property type="entry name" value="FIBRINOGEN C-TERMINAL DOMAIN-CONTAINING PROTEIN-RELATED"/>
    <property type="match status" value="1"/>
</dbReference>
<dbReference type="SMART" id="SM00186">
    <property type="entry name" value="FBG"/>
    <property type="match status" value="1"/>
</dbReference>
<dbReference type="AlphaFoldDB" id="A0A8J9ZQQ3"/>
<feature type="region of interest" description="Disordered" evidence="2">
    <location>
        <begin position="50"/>
        <end position="73"/>
    </location>
</feature>
<evidence type="ECO:0000313" key="4">
    <source>
        <dbReference type="EMBL" id="CAH1258352.1"/>
    </source>
</evidence>
<sequence length="427" mass="49588">MIIMTEWVATTKLHISVSLDPFLTMVRLTLLVCVTCVFIRLQTASDVSRRRQQPSLRMTDDEATKHPSKNPPENATSYLYVDIKHIRKGIDALLSWRGTAINYFHHLKTQLHVVVSRVEGAFEMMEEKKNVIPRRDYLLEIMSEQLLLTNNRMNKLEQGLQDVSFSIQELLDQRPKERAENLAETEGSAVVYPKDCQDVVAMHKGNTESGVYIIQPLNYPYSSRHRGMLGQPFYVYCRIENGEGWTVIQRRKDNNTDFYRTWHEYKRGFGSPLGDFWLGNDRIHLLTSQGSYKLRVYMENWAGESKYADYGWVVIEDEAGLYRLRLGEYSGTAGDSLSYHRGQPFSTWDRDNDARSGNCATICRGAWWYRSCHHSNLNGVYLYSEDNDRDQGIDWNTWTDHEDTLMLVEMRLLPTGLLSNTEKLRKP</sequence>
<dbReference type="InterPro" id="IPR014716">
    <property type="entry name" value="Fibrinogen_a/b/g_C_1"/>
</dbReference>
<organism evidence="4 5">
    <name type="scientific">Branchiostoma lanceolatum</name>
    <name type="common">Common lancelet</name>
    <name type="synonym">Amphioxus lanceolatum</name>
    <dbReference type="NCBI Taxonomy" id="7740"/>
    <lineage>
        <taxon>Eukaryota</taxon>
        <taxon>Metazoa</taxon>
        <taxon>Chordata</taxon>
        <taxon>Cephalochordata</taxon>
        <taxon>Leptocardii</taxon>
        <taxon>Amphioxiformes</taxon>
        <taxon>Branchiostomatidae</taxon>
        <taxon>Branchiostoma</taxon>
    </lineage>
</organism>
<feature type="domain" description="Fibrinogen C-terminal" evidence="3">
    <location>
        <begin position="191"/>
        <end position="415"/>
    </location>
</feature>
<evidence type="ECO:0000256" key="1">
    <source>
        <dbReference type="ARBA" id="ARBA00023157"/>
    </source>
</evidence>
<keyword evidence="5" id="KW-1185">Reference proteome</keyword>
<dbReference type="Proteomes" id="UP000838412">
    <property type="component" value="Chromosome 3"/>
</dbReference>
<dbReference type="EMBL" id="OV696688">
    <property type="protein sequence ID" value="CAH1258352.1"/>
    <property type="molecule type" value="Genomic_DNA"/>
</dbReference>
<dbReference type="Gene3D" id="3.90.215.10">
    <property type="entry name" value="Gamma Fibrinogen, chain A, domain 1"/>
    <property type="match status" value="1"/>
</dbReference>
<dbReference type="GO" id="GO:0005615">
    <property type="term" value="C:extracellular space"/>
    <property type="evidence" value="ECO:0007669"/>
    <property type="project" value="TreeGrafter"/>
</dbReference>